<gene>
    <name evidence="13" type="ORF">GJ654_01370</name>
</gene>
<evidence type="ECO:0000256" key="8">
    <source>
        <dbReference type="ARBA" id="ARBA00022989"/>
    </source>
</evidence>
<evidence type="ECO:0000256" key="12">
    <source>
        <dbReference type="SAM" id="Phobius"/>
    </source>
</evidence>
<dbReference type="AlphaFoldDB" id="A0A6N8DHG0"/>
<keyword evidence="7" id="KW-0862">Zinc</keyword>
<dbReference type="SUPFAM" id="SSF143865">
    <property type="entry name" value="CorA soluble domain-like"/>
    <property type="match status" value="1"/>
</dbReference>
<comment type="subcellular location">
    <subcellularLocation>
        <location evidence="1">Cell membrane</location>
        <topology evidence="1">Multi-pass membrane protein</topology>
    </subcellularLocation>
</comment>
<dbReference type="SUPFAM" id="SSF144083">
    <property type="entry name" value="Magnesium transport protein CorA, transmembrane region"/>
    <property type="match status" value="1"/>
</dbReference>
<dbReference type="GO" id="GO:0050897">
    <property type="term" value="F:cobalt ion binding"/>
    <property type="evidence" value="ECO:0007669"/>
    <property type="project" value="TreeGrafter"/>
</dbReference>
<reference evidence="13 14" key="1">
    <citation type="submission" date="2019-11" db="EMBL/GenBank/DDBJ databases">
        <title>Whole-genome sequence of a Rhodoblastus acidophilus DSM 142.</title>
        <authorList>
            <person name="Kyndt J.A."/>
            <person name="Meyer T.E."/>
        </authorList>
    </citation>
    <scope>NUCLEOTIDE SEQUENCE [LARGE SCALE GENOMIC DNA]</scope>
    <source>
        <strain evidence="13 14">DSM 142</strain>
    </source>
</reference>
<keyword evidence="4" id="KW-1003">Cell membrane</keyword>
<comment type="caution">
    <text evidence="13">The sequence shown here is derived from an EMBL/GenBank/DDBJ whole genome shotgun (WGS) entry which is preliminary data.</text>
</comment>
<dbReference type="RefSeq" id="WP_155444295.1">
    <property type="nucleotide sequence ID" value="NZ_JAOQNR010000001.1"/>
</dbReference>
<keyword evidence="11" id="KW-0175">Coiled coil</keyword>
<dbReference type="PANTHER" id="PTHR46494:SF3">
    <property type="entry name" value="ZINC TRANSPORT PROTEIN ZNTB"/>
    <property type="match status" value="1"/>
</dbReference>
<dbReference type="GO" id="GO:0000287">
    <property type="term" value="F:magnesium ion binding"/>
    <property type="evidence" value="ECO:0007669"/>
    <property type="project" value="TreeGrafter"/>
</dbReference>
<evidence type="ECO:0000256" key="4">
    <source>
        <dbReference type="ARBA" id="ARBA00022475"/>
    </source>
</evidence>
<evidence type="ECO:0000256" key="7">
    <source>
        <dbReference type="ARBA" id="ARBA00022833"/>
    </source>
</evidence>
<proteinExistence type="inferred from homology"/>
<accession>A0A6N8DHG0</accession>
<evidence type="ECO:0000256" key="10">
    <source>
        <dbReference type="ARBA" id="ARBA00023136"/>
    </source>
</evidence>
<dbReference type="GO" id="GO:0015095">
    <property type="term" value="F:magnesium ion transmembrane transporter activity"/>
    <property type="evidence" value="ECO:0007669"/>
    <property type="project" value="TreeGrafter"/>
</dbReference>
<dbReference type="Gene3D" id="1.20.58.340">
    <property type="entry name" value="Magnesium transport protein CorA, transmembrane region"/>
    <property type="match status" value="2"/>
</dbReference>
<evidence type="ECO:0000256" key="5">
    <source>
        <dbReference type="ARBA" id="ARBA00022519"/>
    </source>
</evidence>
<dbReference type="Gene3D" id="3.30.460.20">
    <property type="entry name" value="CorA soluble domain-like"/>
    <property type="match status" value="1"/>
</dbReference>
<evidence type="ECO:0000256" key="2">
    <source>
        <dbReference type="ARBA" id="ARBA00009765"/>
    </source>
</evidence>
<sequence length="360" mass="39494">MSVDRLKPALETGLPGCVWVLRFDASGHAEPGTADDLRALGEHPAEDAPPQSFIWAHLDHVDRRIDDILRHIAALTQEARDALSGQVDHQFVERADGVVSGAIIDHQIDINGARLDSDFLRFACGRGFLITARRAALYSAQTTRRALAQGAKAASPAQLLEMLASHICDCTLKMCRSIAKTLDQIEDNVVIEGRGRDQRAGLGRARRQAVRMARQVSGLHSTFERMEEEADEHQDEEFAAIASGLGQRAGSLTRDVNNLQDRARMLQDEINAILTLETNDRLYVLTLVTAVLLPATFVTGYFGMNTKSLMFSESDNGTLYATLLCIVAAASTLVMLMRWGLAAPEAKSERTRSDKTARRG</sequence>
<dbReference type="OrthoDB" id="9803484at2"/>
<dbReference type="GO" id="GO:0005886">
    <property type="term" value="C:plasma membrane"/>
    <property type="evidence" value="ECO:0007669"/>
    <property type="project" value="UniProtKB-SubCell"/>
</dbReference>
<feature type="transmembrane region" description="Helical" evidence="12">
    <location>
        <begin position="319"/>
        <end position="341"/>
    </location>
</feature>
<keyword evidence="9" id="KW-0406">Ion transport</keyword>
<dbReference type="InterPro" id="IPR002523">
    <property type="entry name" value="MgTranspt_CorA/ZnTranspt_ZntB"/>
</dbReference>
<comment type="similarity">
    <text evidence="2">Belongs to the CorA metal ion transporter (MIT) (TC 1.A.35) family.</text>
</comment>
<protein>
    <submittedName>
        <fullName evidence="13">Magnesium transporter CorA</fullName>
    </submittedName>
</protein>
<dbReference type="Proteomes" id="UP000439113">
    <property type="component" value="Unassembled WGS sequence"/>
</dbReference>
<evidence type="ECO:0000256" key="9">
    <source>
        <dbReference type="ARBA" id="ARBA00023065"/>
    </source>
</evidence>
<evidence type="ECO:0000256" key="6">
    <source>
        <dbReference type="ARBA" id="ARBA00022692"/>
    </source>
</evidence>
<dbReference type="InterPro" id="IPR045863">
    <property type="entry name" value="CorA_TM1_TM2"/>
</dbReference>
<keyword evidence="6 12" id="KW-0812">Transmembrane</keyword>
<feature type="transmembrane region" description="Helical" evidence="12">
    <location>
        <begin position="282"/>
        <end position="304"/>
    </location>
</feature>
<dbReference type="PANTHER" id="PTHR46494">
    <property type="entry name" value="CORA FAMILY METAL ION TRANSPORTER (EUROFUNG)"/>
    <property type="match status" value="1"/>
</dbReference>
<evidence type="ECO:0000256" key="3">
    <source>
        <dbReference type="ARBA" id="ARBA00022448"/>
    </source>
</evidence>
<evidence type="ECO:0000313" key="13">
    <source>
        <dbReference type="EMBL" id="MTV29637.1"/>
    </source>
</evidence>
<dbReference type="InterPro" id="IPR045861">
    <property type="entry name" value="CorA_cytoplasmic_dom"/>
</dbReference>
<organism evidence="13 14">
    <name type="scientific">Rhodoblastus acidophilus</name>
    <name type="common">Rhodopseudomonas acidophila</name>
    <dbReference type="NCBI Taxonomy" id="1074"/>
    <lineage>
        <taxon>Bacteria</taxon>
        <taxon>Pseudomonadati</taxon>
        <taxon>Pseudomonadota</taxon>
        <taxon>Alphaproteobacteria</taxon>
        <taxon>Hyphomicrobiales</taxon>
        <taxon>Rhodoblastaceae</taxon>
        <taxon>Rhodoblastus</taxon>
    </lineage>
</organism>
<keyword evidence="5" id="KW-0997">Cell inner membrane</keyword>
<evidence type="ECO:0000313" key="14">
    <source>
        <dbReference type="Proteomes" id="UP000439113"/>
    </source>
</evidence>
<dbReference type="EMBL" id="WNKS01000001">
    <property type="protein sequence ID" value="MTV29637.1"/>
    <property type="molecule type" value="Genomic_DNA"/>
</dbReference>
<feature type="coiled-coil region" evidence="11">
    <location>
        <begin position="216"/>
        <end position="276"/>
    </location>
</feature>
<evidence type="ECO:0000256" key="11">
    <source>
        <dbReference type="SAM" id="Coils"/>
    </source>
</evidence>
<name>A0A6N8DHG0_RHOAC</name>
<keyword evidence="10 12" id="KW-0472">Membrane</keyword>
<keyword evidence="8 12" id="KW-1133">Transmembrane helix</keyword>
<dbReference type="Pfam" id="PF01544">
    <property type="entry name" value="CorA"/>
    <property type="match status" value="1"/>
</dbReference>
<evidence type="ECO:0000256" key="1">
    <source>
        <dbReference type="ARBA" id="ARBA00004651"/>
    </source>
</evidence>
<dbReference type="GO" id="GO:0015087">
    <property type="term" value="F:cobalt ion transmembrane transporter activity"/>
    <property type="evidence" value="ECO:0007669"/>
    <property type="project" value="TreeGrafter"/>
</dbReference>
<keyword evidence="3" id="KW-0813">Transport</keyword>